<dbReference type="PANTHER" id="PTHR13620:SF109">
    <property type="entry name" value="3'-5' EXONUCLEASE"/>
    <property type="match status" value="1"/>
</dbReference>
<keyword evidence="2" id="KW-0479">Metal-binding</keyword>
<name>A0A1T4NVX3_9BACT</name>
<dbReference type="CDD" id="cd06141">
    <property type="entry name" value="WRN_exo"/>
    <property type="match status" value="1"/>
</dbReference>
<evidence type="ECO:0000259" key="8">
    <source>
        <dbReference type="SMART" id="SM00474"/>
    </source>
</evidence>
<evidence type="ECO:0000256" key="2">
    <source>
        <dbReference type="ARBA" id="ARBA00022723"/>
    </source>
</evidence>
<evidence type="ECO:0000256" key="3">
    <source>
        <dbReference type="ARBA" id="ARBA00022801"/>
    </source>
</evidence>
<proteinExistence type="predicted"/>
<dbReference type="AlphaFoldDB" id="A0A1T4NVX3"/>
<dbReference type="GeneID" id="95425219"/>
<dbReference type="GO" id="GO:0008408">
    <property type="term" value="F:3'-5' exonuclease activity"/>
    <property type="evidence" value="ECO:0007669"/>
    <property type="project" value="InterPro"/>
</dbReference>
<dbReference type="eggNOG" id="COG0349">
    <property type="taxonomic scope" value="Bacteria"/>
</dbReference>
<keyword evidence="4 9" id="KW-0269">Exonuclease</keyword>
<dbReference type="GO" id="GO:0003676">
    <property type="term" value="F:nucleic acid binding"/>
    <property type="evidence" value="ECO:0007669"/>
    <property type="project" value="InterPro"/>
</dbReference>
<dbReference type="EMBL" id="FUXK01000011">
    <property type="protein sequence ID" value="SJZ82898.1"/>
    <property type="molecule type" value="Genomic_DNA"/>
</dbReference>
<gene>
    <name evidence="9" type="ORF">SAMN02745202_01207</name>
</gene>
<dbReference type="Pfam" id="PF01612">
    <property type="entry name" value="DNA_pol_A_exo1"/>
    <property type="match status" value="1"/>
</dbReference>
<evidence type="ECO:0000256" key="7">
    <source>
        <dbReference type="ARBA" id="ARBA00042761"/>
    </source>
</evidence>
<dbReference type="InterPro" id="IPR012337">
    <property type="entry name" value="RNaseH-like_sf"/>
</dbReference>
<dbReference type="GO" id="GO:0046872">
    <property type="term" value="F:metal ion binding"/>
    <property type="evidence" value="ECO:0007669"/>
    <property type="project" value="UniProtKB-KW"/>
</dbReference>
<organism evidence="9 10">
    <name type="scientific">Segatella oulorum</name>
    <dbReference type="NCBI Taxonomy" id="28136"/>
    <lineage>
        <taxon>Bacteria</taxon>
        <taxon>Pseudomonadati</taxon>
        <taxon>Bacteroidota</taxon>
        <taxon>Bacteroidia</taxon>
        <taxon>Bacteroidales</taxon>
        <taxon>Prevotellaceae</taxon>
        <taxon>Segatella</taxon>
    </lineage>
</organism>
<keyword evidence="5" id="KW-0460">Magnesium</keyword>
<dbReference type="GO" id="GO:0006139">
    <property type="term" value="P:nucleobase-containing compound metabolic process"/>
    <property type="evidence" value="ECO:0007669"/>
    <property type="project" value="InterPro"/>
</dbReference>
<feature type="domain" description="3'-5' exonuclease" evidence="8">
    <location>
        <begin position="26"/>
        <end position="195"/>
    </location>
</feature>
<dbReference type="InterPro" id="IPR036397">
    <property type="entry name" value="RNaseH_sf"/>
</dbReference>
<evidence type="ECO:0000256" key="1">
    <source>
        <dbReference type="ARBA" id="ARBA00022722"/>
    </source>
</evidence>
<evidence type="ECO:0000313" key="10">
    <source>
        <dbReference type="Proteomes" id="UP000190065"/>
    </source>
</evidence>
<dbReference type="InterPro" id="IPR051132">
    <property type="entry name" value="3-5_Exonuclease_domain"/>
</dbReference>
<sequence length="210" mass="24175">MKKTIYSRFDKKAITELPQVLFPGRIITIINESDADKAVDYLLSCDILGVDTETRPTFKKGQQHKVALLQVATHDTCFLFRLSDIGLPKSVIRLLEDKQIPKVGLSWHDDLLSLSKREKFTPGYFIDLQNLVGTLGIKDLSLQKIYANLFHQKISKRQRLTNWEADVLNEKQKQYAATDAWTCINLYEEIVRLTRTKAYQLIDNSESITK</sequence>
<dbReference type="SUPFAM" id="SSF53098">
    <property type="entry name" value="Ribonuclease H-like"/>
    <property type="match status" value="1"/>
</dbReference>
<dbReference type="STRING" id="28136.SAMN02745202_01207"/>
<dbReference type="InterPro" id="IPR002562">
    <property type="entry name" value="3'-5'_exonuclease_dom"/>
</dbReference>
<dbReference type="RefSeq" id="WP_004379463.1">
    <property type="nucleotide sequence ID" value="NZ_CAJPPD010000016.1"/>
</dbReference>
<reference evidence="9 10" key="1">
    <citation type="submission" date="2017-02" db="EMBL/GenBank/DDBJ databases">
        <authorList>
            <person name="Peterson S.W."/>
        </authorList>
    </citation>
    <scope>NUCLEOTIDE SEQUENCE [LARGE SCALE GENOMIC DNA]</scope>
    <source>
        <strain evidence="9 10">ATCC 43324</strain>
    </source>
</reference>
<accession>A0A1T4NVX3</accession>
<dbReference type="Gene3D" id="3.30.420.10">
    <property type="entry name" value="Ribonuclease H-like superfamily/Ribonuclease H"/>
    <property type="match status" value="1"/>
</dbReference>
<evidence type="ECO:0000256" key="5">
    <source>
        <dbReference type="ARBA" id="ARBA00022842"/>
    </source>
</evidence>
<dbReference type="PANTHER" id="PTHR13620">
    <property type="entry name" value="3-5 EXONUCLEASE"/>
    <property type="match status" value="1"/>
</dbReference>
<keyword evidence="1" id="KW-0540">Nuclease</keyword>
<keyword evidence="3" id="KW-0378">Hydrolase</keyword>
<evidence type="ECO:0000256" key="6">
    <source>
        <dbReference type="ARBA" id="ARBA00040531"/>
    </source>
</evidence>
<dbReference type="Proteomes" id="UP000190065">
    <property type="component" value="Unassembled WGS sequence"/>
</dbReference>
<evidence type="ECO:0000313" key="9">
    <source>
        <dbReference type="EMBL" id="SJZ82898.1"/>
    </source>
</evidence>
<protein>
    <recommendedName>
        <fullName evidence="6">3'-5' exonuclease</fullName>
    </recommendedName>
    <alternativeName>
        <fullName evidence="7">Werner Syndrome-like exonuclease</fullName>
    </alternativeName>
</protein>
<evidence type="ECO:0000256" key="4">
    <source>
        <dbReference type="ARBA" id="ARBA00022839"/>
    </source>
</evidence>
<dbReference type="SMART" id="SM00474">
    <property type="entry name" value="35EXOc"/>
    <property type="match status" value="1"/>
</dbReference>